<dbReference type="KEGG" id="nfl:COO91_03316"/>
<evidence type="ECO:0000313" key="13">
    <source>
        <dbReference type="Proteomes" id="UP000232003"/>
    </source>
</evidence>
<comment type="subcellular location">
    <subcellularLocation>
        <location evidence="1">Cytoplasm</location>
        <location evidence="1">Cytoskeleton</location>
    </subcellularLocation>
</comment>
<dbReference type="PROSITE" id="PS50005">
    <property type="entry name" value="TPR"/>
    <property type="match status" value="1"/>
</dbReference>
<feature type="repeat" description="TPR" evidence="10">
    <location>
        <begin position="174"/>
        <end position="207"/>
    </location>
</feature>
<dbReference type="RefSeq" id="WP_100899028.1">
    <property type="nucleotide sequence ID" value="NZ_CAWNNC010000001.1"/>
</dbReference>
<dbReference type="EMBL" id="CP024785">
    <property type="protein sequence ID" value="AUB37371.1"/>
    <property type="molecule type" value="Genomic_DNA"/>
</dbReference>
<dbReference type="GO" id="GO:0005871">
    <property type="term" value="C:kinesin complex"/>
    <property type="evidence" value="ECO:0007669"/>
    <property type="project" value="InterPro"/>
</dbReference>
<evidence type="ECO:0000313" key="12">
    <source>
        <dbReference type="EMBL" id="AUB37371.1"/>
    </source>
</evidence>
<dbReference type="Proteomes" id="UP000232003">
    <property type="component" value="Chromosome"/>
</dbReference>
<proteinExistence type="inferred from homology"/>
<dbReference type="Gene3D" id="1.25.40.10">
    <property type="entry name" value="Tetratricopeptide repeat domain"/>
    <property type="match status" value="1"/>
</dbReference>
<evidence type="ECO:0000256" key="3">
    <source>
        <dbReference type="ARBA" id="ARBA00022490"/>
    </source>
</evidence>
<dbReference type="SUPFAM" id="SSF52540">
    <property type="entry name" value="P-loop containing nucleoside triphosphate hydrolases"/>
    <property type="match status" value="1"/>
</dbReference>
<evidence type="ECO:0000256" key="10">
    <source>
        <dbReference type="PROSITE-ProRule" id="PRU00339"/>
    </source>
</evidence>
<dbReference type="Gene3D" id="3.40.50.300">
    <property type="entry name" value="P-loop containing nucleotide triphosphate hydrolases"/>
    <property type="match status" value="1"/>
</dbReference>
<evidence type="ECO:0000256" key="2">
    <source>
        <dbReference type="ARBA" id="ARBA00009622"/>
    </source>
</evidence>
<keyword evidence="8" id="KW-0505">Motor protein</keyword>
<keyword evidence="4" id="KW-0493">Microtubule</keyword>
<dbReference type="GO" id="GO:0005737">
    <property type="term" value="C:cytoplasm"/>
    <property type="evidence" value="ECO:0007669"/>
    <property type="project" value="TreeGrafter"/>
</dbReference>
<dbReference type="PANTHER" id="PTHR45783:SF3">
    <property type="entry name" value="KINESIN LIGHT CHAIN"/>
    <property type="match status" value="1"/>
</dbReference>
<keyword evidence="5" id="KW-0677">Repeat</keyword>
<dbReference type="Pfam" id="PF00931">
    <property type="entry name" value="NB-ARC"/>
    <property type="match status" value="1"/>
</dbReference>
<dbReference type="AlphaFoldDB" id="A0A2K8SPL3"/>
<dbReference type="InterPro" id="IPR011990">
    <property type="entry name" value="TPR-like_helical_dom_sf"/>
</dbReference>
<dbReference type="InterPro" id="IPR002151">
    <property type="entry name" value="Kinesin_light"/>
</dbReference>
<dbReference type="GO" id="GO:0043531">
    <property type="term" value="F:ADP binding"/>
    <property type="evidence" value="ECO:0007669"/>
    <property type="project" value="InterPro"/>
</dbReference>
<protein>
    <submittedName>
        <fullName evidence="12">Tetratricopeptide</fullName>
    </submittedName>
</protein>
<comment type="similarity">
    <text evidence="2">Belongs to the kinesin light chain family.</text>
</comment>
<keyword evidence="7" id="KW-0175">Coiled coil</keyword>
<keyword evidence="13" id="KW-1185">Reference proteome</keyword>
<organism evidence="12 13">
    <name type="scientific">Nostoc flagelliforme CCNUN1</name>
    <dbReference type="NCBI Taxonomy" id="2038116"/>
    <lineage>
        <taxon>Bacteria</taxon>
        <taxon>Bacillati</taxon>
        <taxon>Cyanobacteriota</taxon>
        <taxon>Cyanophyceae</taxon>
        <taxon>Nostocales</taxon>
        <taxon>Nostocaceae</taxon>
        <taxon>Nostoc</taxon>
    </lineage>
</organism>
<dbReference type="PRINTS" id="PR00381">
    <property type="entry name" value="KINESINLIGHT"/>
</dbReference>
<dbReference type="SUPFAM" id="SSF48452">
    <property type="entry name" value="TPR-like"/>
    <property type="match status" value="1"/>
</dbReference>
<evidence type="ECO:0000256" key="5">
    <source>
        <dbReference type="ARBA" id="ARBA00022737"/>
    </source>
</evidence>
<evidence type="ECO:0000256" key="1">
    <source>
        <dbReference type="ARBA" id="ARBA00004245"/>
    </source>
</evidence>
<dbReference type="InterPro" id="IPR027417">
    <property type="entry name" value="P-loop_NTPase"/>
</dbReference>
<evidence type="ECO:0000256" key="8">
    <source>
        <dbReference type="ARBA" id="ARBA00023175"/>
    </source>
</evidence>
<dbReference type="OrthoDB" id="582340at2"/>
<dbReference type="InterPro" id="IPR002182">
    <property type="entry name" value="NB-ARC"/>
</dbReference>
<dbReference type="Pfam" id="PF13424">
    <property type="entry name" value="TPR_12"/>
    <property type="match status" value="2"/>
</dbReference>
<evidence type="ECO:0000256" key="9">
    <source>
        <dbReference type="ARBA" id="ARBA00023212"/>
    </source>
</evidence>
<keyword evidence="3" id="KW-0963">Cytoplasm</keyword>
<evidence type="ECO:0000256" key="7">
    <source>
        <dbReference type="ARBA" id="ARBA00023054"/>
    </source>
</evidence>
<keyword evidence="6 10" id="KW-0802">TPR repeat</keyword>
<dbReference type="GO" id="GO:0007018">
    <property type="term" value="P:microtubule-based movement"/>
    <property type="evidence" value="ECO:0007669"/>
    <property type="project" value="TreeGrafter"/>
</dbReference>
<dbReference type="InterPro" id="IPR019734">
    <property type="entry name" value="TPR_rpt"/>
</dbReference>
<sequence length="317" mass="35445">MVEFVGREAELQNLYEMLQENNQVVIAAIAGMGGLGKTELALQYAKAHRETYKGGICWLLAKAGDVGIQIVQFARTHLDLNPPEDLDLLAQVQYCFRLWREGNVLLVLDDVGEYQQVKPYLPSLSSRFKVLITTRQHLGASIKELSLDVLQPPLFIQALALTRKLLGEEHPDVATSLNNLALLYNSQGRYSEAEPLFIQALALKRKLLGEKHPDVATSLNNLAALYRSQGRYSEAEPLDIQALALRRKLLGEEHPSVALSLNNLALLYGFQGRYSEAEPFYVQALDIVERQLGVDHPNTVTVRKNLASLRDRLPPPQ</sequence>
<feature type="domain" description="NB-ARC" evidence="11">
    <location>
        <begin position="8"/>
        <end position="137"/>
    </location>
</feature>
<accession>A0A2K8SPL3</accession>
<reference evidence="12 13" key="1">
    <citation type="submission" date="2017-11" db="EMBL/GenBank/DDBJ databases">
        <title>Complete genome of a free-living desiccation-tolerant cyanobacterium and its photosynthetic adaptation to extreme terrestrial habitat.</title>
        <authorList>
            <person name="Shang J."/>
        </authorList>
    </citation>
    <scope>NUCLEOTIDE SEQUENCE [LARGE SCALE GENOMIC DNA]</scope>
    <source>
        <strain evidence="12 13">CCNUN1</strain>
    </source>
</reference>
<evidence type="ECO:0000256" key="4">
    <source>
        <dbReference type="ARBA" id="ARBA00022701"/>
    </source>
</evidence>
<gene>
    <name evidence="12" type="ORF">COO91_03316</name>
</gene>
<name>A0A2K8SPL3_9NOSO</name>
<dbReference type="PANTHER" id="PTHR45783">
    <property type="entry name" value="KINESIN LIGHT CHAIN"/>
    <property type="match status" value="1"/>
</dbReference>
<keyword evidence="9" id="KW-0206">Cytoskeleton</keyword>
<dbReference type="SMART" id="SM00028">
    <property type="entry name" value="TPR"/>
    <property type="match status" value="3"/>
</dbReference>
<evidence type="ECO:0000256" key="6">
    <source>
        <dbReference type="ARBA" id="ARBA00022803"/>
    </source>
</evidence>
<dbReference type="GO" id="GO:0019894">
    <property type="term" value="F:kinesin binding"/>
    <property type="evidence" value="ECO:0007669"/>
    <property type="project" value="TreeGrafter"/>
</dbReference>
<dbReference type="GO" id="GO:0005874">
    <property type="term" value="C:microtubule"/>
    <property type="evidence" value="ECO:0007669"/>
    <property type="project" value="UniProtKB-KW"/>
</dbReference>
<evidence type="ECO:0000259" key="11">
    <source>
        <dbReference type="Pfam" id="PF00931"/>
    </source>
</evidence>